<dbReference type="InterPro" id="IPR006015">
    <property type="entry name" value="Universal_stress_UspA"/>
</dbReference>
<proteinExistence type="inferred from homology"/>
<dbReference type="OrthoDB" id="3174546at2"/>
<keyword evidence="6" id="KW-1185">Reference proteome</keyword>
<protein>
    <submittedName>
        <fullName evidence="5">Universal stress protein</fullName>
    </submittedName>
</protein>
<gene>
    <name evidence="5" type="ORF">CBI38_11525</name>
</gene>
<dbReference type="InterPro" id="IPR006016">
    <property type="entry name" value="UspA"/>
</dbReference>
<feature type="domain" description="UspA" evidence="4">
    <location>
        <begin position="10"/>
        <end position="143"/>
    </location>
</feature>
<dbReference type="Gene3D" id="3.40.50.620">
    <property type="entry name" value="HUPs"/>
    <property type="match status" value="2"/>
</dbReference>
<evidence type="ECO:0000313" key="6">
    <source>
        <dbReference type="Proteomes" id="UP000245711"/>
    </source>
</evidence>
<evidence type="ECO:0000313" key="5">
    <source>
        <dbReference type="EMBL" id="AWK72116.1"/>
    </source>
</evidence>
<organism evidence="5 6">
    <name type="scientific">Rhodococcus oxybenzonivorans</name>
    <dbReference type="NCBI Taxonomy" id="1990687"/>
    <lineage>
        <taxon>Bacteria</taxon>
        <taxon>Bacillati</taxon>
        <taxon>Actinomycetota</taxon>
        <taxon>Actinomycetes</taxon>
        <taxon>Mycobacteriales</taxon>
        <taxon>Nocardiaceae</taxon>
        <taxon>Rhodococcus</taxon>
    </lineage>
</organism>
<dbReference type="AlphaFoldDB" id="A0A2S2BTZ5"/>
<dbReference type="GO" id="GO:0005524">
    <property type="term" value="F:ATP binding"/>
    <property type="evidence" value="ECO:0007669"/>
    <property type="project" value="UniProtKB-KW"/>
</dbReference>
<feature type="domain" description="UspA" evidence="4">
    <location>
        <begin position="154"/>
        <end position="294"/>
    </location>
</feature>
<evidence type="ECO:0000256" key="2">
    <source>
        <dbReference type="ARBA" id="ARBA00022741"/>
    </source>
</evidence>
<name>A0A2S2BTZ5_9NOCA</name>
<dbReference type="PANTHER" id="PTHR46268">
    <property type="entry name" value="STRESS RESPONSE PROTEIN NHAX"/>
    <property type="match status" value="1"/>
</dbReference>
<dbReference type="EMBL" id="CP021354">
    <property type="protein sequence ID" value="AWK72116.1"/>
    <property type="molecule type" value="Genomic_DNA"/>
</dbReference>
<dbReference type="RefSeq" id="WP_109328991.1">
    <property type="nucleotide sequence ID" value="NZ_CP021354.1"/>
</dbReference>
<keyword evidence="2" id="KW-0547">Nucleotide-binding</keyword>
<dbReference type="InterPro" id="IPR014729">
    <property type="entry name" value="Rossmann-like_a/b/a_fold"/>
</dbReference>
<evidence type="ECO:0000256" key="1">
    <source>
        <dbReference type="ARBA" id="ARBA00008791"/>
    </source>
</evidence>
<dbReference type="Proteomes" id="UP000245711">
    <property type="component" value="Chromosome"/>
</dbReference>
<keyword evidence="3" id="KW-0067">ATP-binding</keyword>
<evidence type="ECO:0000256" key="3">
    <source>
        <dbReference type="ARBA" id="ARBA00022840"/>
    </source>
</evidence>
<dbReference type="SUPFAM" id="SSF52402">
    <property type="entry name" value="Adenine nucleotide alpha hydrolases-like"/>
    <property type="match status" value="2"/>
</dbReference>
<dbReference type="PANTHER" id="PTHR46268:SF27">
    <property type="entry name" value="UNIVERSAL STRESS PROTEIN RV2623"/>
    <property type="match status" value="1"/>
</dbReference>
<dbReference type="Pfam" id="PF00582">
    <property type="entry name" value="Usp"/>
    <property type="match status" value="2"/>
</dbReference>
<accession>A0A2S2BTZ5</accession>
<dbReference type="KEGG" id="roz:CBI38_11525"/>
<reference evidence="5 6" key="1">
    <citation type="submission" date="2017-05" db="EMBL/GenBank/DDBJ databases">
        <title>Isolation of Rhodococcus sp. S2-17 biodegrading of BP-3.</title>
        <authorList>
            <person name="Lee Y."/>
            <person name="Kim K.H."/>
            <person name="Chun B.H."/>
            <person name="Jung H.S."/>
            <person name="Jeon C.O."/>
        </authorList>
    </citation>
    <scope>NUCLEOTIDE SEQUENCE [LARGE SCALE GENOMIC DNA]</scope>
    <source>
        <strain evidence="5 6">S2-17</strain>
    </source>
</reference>
<dbReference type="PRINTS" id="PR01438">
    <property type="entry name" value="UNVRSLSTRESS"/>
</dbReference>
<evidence type="ECO:0000259" key="4">
    <source>
        <dbReference type="Pfam" id="PF00582"/>
    </source>
</evidence>
<sequence length="296" mass="32199">MATEIIRHGIVAGIDGSDGAVEAAQWAASAAERFEEPLRLVHVLPKHPESRGRVPAGEPRHDFRAEAEALLAAAERALRDGRADMEIERSIVDGPPARVLIDLSRTARMIVLGPAATSEMKSVYAGSDVVRVSNHAECPVVVWRGIQGHEVSGNRPIVVGVDGSELSDMAVSHAFEFASFFGAPLVAVHTWAEHSTFGAWYSEARRFMDWTDLVQHEEAWLAESLAGWCEQYPEVEVTRCLERGGPMKVLLEYSFGAQLIAVGSHGRSPFTASFIGSTSQSLIHHARCPVLVCRKG</sequence>
<comment type="similarity">
    <text evidence="1">Belongs to the universal stress protein A family.</text>
</comment>